<organism evidence="1 2">
    <name type="scientific">Panagrolaimus sp. ES5</name>
    <dbReference type="NCBI Taxonomy" id="591445"/>
    <lineage>
        <taxon>Eukaryota</taxon>
        <taxon>Metazoa</taxon>
        <taxon>Ecdysozoa</taxon>
        <taxon>Nematoda</taxon>
        <taxon>Chromadorea</taxon>
        <taxon>Rhabditida</taxon>
        <taxon>Tylenchina</taxon>
        <taxon>Panagrolaimomorpha</taxon>
        <taxon>Panagrolaimoidea</taxon>
        <taxon>Panagrolaimidae</taxon>
        <taxon>Panagrolaimus</taxon>
    </lineage>
</organism>
<evidence type="ECO:0000313" key="1">
    <source>
        <dbReference type="Proteomes" id="UP000887579"/>
    </source>
</evidence>
<accession>A0AC34FR01</accession>
<proteinExistence type="predicted"/>
<sequence>MPPAIAKYTYISITYRFIKKQTLQKINEKKLKTETKKGVQFDGFFLVFSIRWFQGGSCYGGFIASSEEIPQGSCLARALMEKSVDRNRKSFSGGGSEAGAVDEETRKALN</sequence>
<protein>
    <submittedName>
        <fullName evidence="2">Uncharacterized protein</fullName>
    </submittedName>
</protein>
<reference evidence="2" key="1">
    <citation type="submission" date="2022-11" db="UniProtKB">
        <authorList>
            <consortium name="WormBaseParasite"/>
        </authorList>
    </citation>
    <scope>IDENTIFICATION</scope>
</reference>
<dbReference type="Proteomes" id="UP000887579">
    <property type="component" value="Unplaced"/>
</dbReference>
<dbReference type="WBParaSite" id="ES5_v2.g19581.t1">
    <property type="protein sequence ID" value="ES5_v2.g19581.t1"/>
    <property type="gene ID" value="ES5_v2.g19581"/>
</dbReference>
<evidence type="ECO:0000313" key="2">
    <source>
        <dbReference type="WBParaSite" id="ES5_v2.g19581.t1"/>
    </source>
</evidence>
<name>A0AC34FR01_9BILA</name>